<dbReference type="CDD" id="cd01878">
    <property type="entry name" value="HflX"/>
    <property type="match status" value="1"/>
</dbReference>
<dbReference type="GO" id="GO:0046872">
    <property type="term" value="F:metal ion binding"/>
    <property type="evidence" value="ECO:0007669"/>
    <property type="project" value="UniProtKB-KW"/>
</dbReference>
<evidence type="ECO:0000256" key="7">
    <source>
        <dbReference type="PIRSR" id="PIRSR006809-1"/>
    </source>
</evidence>
<gene>
    <name evidence="6" type="primary">hflX</name>
    <name evidence="11" type="ORF">SAMN05216508_1028</name>
</gene>
<dbReference type="InterPro" id="IPR027417">
    <property type="entry name" value="P-loop_NTPase"/>
</dbReference>
<evidence type="ECO:0000256" key="5">
    <source>
        <dbReference type="ARBA" id="ARBA00023134"/>
    </source>
</evidence>
<comment type="subcellular location">
    <subcellularLocation>
        <location evidence="6">Cytoplasm</location>
    </subcellularLocation>
    <text evidence="6">May associate with membranes.</text>
</comment>
<organism evidence="11 12">
    <name type="scientific">Eubacterium pyruvativorans</name>
    <dbReference type="NCBI Taxonomy" id="155865"/>
    <lineage>
        <taxon>Bacteria</taxon>
        <taxon>Bacillati</taxon>
        <taxon>Bacillota</taxon>
        <taxon>Clostridia</taxon>
        <taxon>Eubacteriales</taxon>
        <taxon>Eubacteriaceae</taxon>
        <taxon>Eubacterium</taxon>
    </lineage>
</organism>
<evidence type="ECO:0000313" key="12">
    <source>
        <dbReference type="Proteomes" id="UP000198817"/>
    </source>
</evidence>
<keyword evidence="12" id="KW-1185">Reference proteome</keyword>
<dbReference type="GO" id="GO:0003924">
    <property type="term" value="F:GTPase activity"/>
    <property type="evidence" value="ECO:0007669"/>
    <property type="project" value="UniProtKB-UniRule"/>
</dbReference>
<evidence type="ECO:0000256" key="4">
    <source>
        <dbReference type="ARBA" id="ARBA00022842"/>
    </source>
</evidence>
<dbReference type="GO" id="GO:0043022">
    <property type="term" value="F:ribosome binding"/>
    <property type="evidence" value="ECO:0007669"/>
    <property type="project" value="TreeGrafter"/>
</dbReference>
<keyword evidence="4 8" id="KW-0460">Magnesium</keyword>
<dbReference type="EMBL" id="FPBT01000002">
    <property type="protein sequence ID" value="SFU33130.1"/>
    <property type="molecule type" value="Genomic_DNA"/>
</dbReference>
<dbReference type="Gene3D" id="3.40.50.11060">
    <property type="entry name" value="GTPase HflX, N-terminal domain"/>
    <property type="match status" value="1"/>
</dbReference>
<dbReference type="OrthoDB" id="9812272at2"/>
<dbReference type="HAMAP" id="MF_00900">
    <property type="entry name" value="GTPase_HflX"/>
    <property type="match status" value="1"/>
</dbReference>
<dbReference type="FunFam" id="3.40.50.11060:FF:000001">
    <property type="entry name" value="GTPase HflX"/>
    <property type="match status" value="1"/>
</dbReference>
<evidence type="ECO:0000256" key="9">
    <source>
        <dbReference type="SAM" id="Coils"/>
    </source>
</evidence>
<evidence type="ECO:0000313" key="11">
    <source>
        <dbReference type="EMBL" id="SFU33130.1"/>
    </source>
</evidence>
<reference evidence="11 12" key="1">
    <citation type="submission" date="2016-10" db="EMBL/GenBank/DDBJ databases">
        <authorList>
            <person name="de Groot N.N."/>
        </authorList>
    </citation>
    <scope>NUCLEOTIDE SEQUENCE [LARGE SCALE GENOMIC DNA]</scope>
    <source>
        <strain evidence="11 12">KHGC13</strain>
    </source>
</reference>
<evidence type="ECO:0000256" key="1">
    <source>
        <dbReference type="ARBA" id="ARBA00022490"/>
    </source>
</evidence>
<name>A0A1I7FAB5_9FIRM</name>
<feature type="binding site" evidence="8">
    <location>
        <position position="224"/>
    </location>
    <ligand>
        <name>Mg(2+)</name>
        <dbReference type="ChEBI" id="CHEBI:18420"/>
    </ligand>
</feature>
<dbReference type="GO" id="GO:0005737">
    <property type="term" value="C:cytoplasm"/>
    <property type="evidence" value="ECO:0007669"/>
    <property type="project" value="UniProtKB-SubCell"/>
</dbReference>
<sequence length="430" mass="48369">MFDTAEYNDHQGGEIRKRHAFLVGVRFPGDSRFEARMEELRGLTEACGAEVRGMADQKLPREDSAYFIGKGKVEEIRLTAGSLHADLVIFNNTLSPSQLTNLSEALELEVIDRTNLILNIFAERARSREARMQVDYAKLKYMLPRLVGLRANLSRQGGASGSMSNRGAGEKKIELDRRRIEKRMALLRRSLDEIAKERETQRKRRARSGMPLISLVGYTNAGKSTLMNQMIRCCGTDDEKQVLEQDMLFATLDTSVRQIAPSGRRPFLLSDTVGFIDDLPTGLVDAFRSTLDEALHADLILMIVDSTDPEYRNHIQVTEETLAELGAGSIPAITVMNKNDGIRPILEKDRILMSAKDPDHLPALLDLIEAKLNEGSLTCTLLIPYAQSRLENVLRESGVVKSCEYTDDGIRITAVIRRDRIQQFQEYLQE</sequence>
<dbReference type="PIRSF" id="PIRSF006809">
    <property type="entry name" value="GTP-binding_hflX_prd"/>
    <property type="match status" value="1"/>
</dbReference>
<keyword evidence="9" id="KW-0175">Coiled coil</keyword>
<keyword evidence="5 6" id="KW-0342">GTP-binding</keyword>
<evidence type="ECO:0000256" key="2">
    <source>
        <dbReference type="ARBA" id="ARBA00022723"/>
    </source>
</evidence>
<proteinExistence type="inferred from homology"/>
<dbReference type="STRING" id="155865.SAMN05216515_101159"/>
<comment type="cofactor">
    <cofactor evidence="8">
        <name>Mg(2+)</name>
        <dbReference type="ChEBI" id="CHEBI:18420"/>
    </cofactor>
</comment>
<dbReference type="SUPFAM" id="SSF52540">
    <property type="entry name" value="P-loop containing nucleoside triphosphate hydrolases"/>
    <property type="match status" value="1"/>
</dbReference>
<comment type="subunit">
    <text evidence="6">Monomer. Associates with the 50S ribosomal subunit.</text>
</comment>
<feature type="binding site" evidence="7">
    <location>
        <begin position="217"/>
        <end position="224"/>
    </location>
    <ligand>
        <name>GTP</name>
        <dbReference type="ChEBI" id="CHEBI:37565"/>
    </ligand>
</feature>
<keyword evidence="2 8" id="KW-0479">Metal-binding</keyword>
<comment type="function">
    <text evidence="6">GTPase that associates with the 50S ribosomal subunit and may have a role during protein synthesis or ribosome biogenesis.</text>
</comment>
<feature type="binding site" evidence="7">
    <location>
        <begin position="337"/>
        <end position="340"/>
    </location>
    <ligand>
        <name>GTP</name>
        <dbReference type="ChEBI" id="CHEBI:37565"/>
    </ligand>
</feature>
<dbReference type="PROSITE" id="PS51705">
    <property type="entry name" value="G_HFLX"/>
    <property type="match status" value="1"/>
</dbReference>
<dbReference type="GO" id="GO:0005525">
    <property type="term" value="F:GTP binding"/>
    <property type="evidence" value="ECO:0007669"/>
    <property type="project" value="UniProtKB-UniRule"/>
</dbReference>
<protein>
    <recommendedName>
        <fullName evidence="6">GTPase HflX</fullName>
    </recommendedName>
    <alternativeName>
        <fullName evidence="6">GTP-binding protein HflX</fullName>
    </alternativeName>
</protein>
<dbReference type="Proteomes" id="UP000198817">
    <property type="component" value="Unassembled WGS sequence"/>
</dbReference>
<keyword evidence="1 6" id="KW-0963">Cytoplasm</keyword>
<dbReference type="InterPro" id="IPR030394">
    <property type="entry name" value="G_HFLX_dom"/>
</dbReference>
<dbReference type="PANTHER" id="PTHR10229">
    <property type="entry name" value="GTP-BINDING PROTEIN HFLX"/>
    <property type="match status" value="1"/>
</dbReference>
<dbReference type="Gene3D" id="3.40.50.300">
    <property type="entry name" value="P-loop containing nucleotide triphosphate hydrolases"/>
    <property type="match status" value="1"/>
</dbReference>
<evidence type="ECO:0000256" key="3">
    <source>
        <dbReference type="ARBA" id="ARBA00022741"/>
    </source>
</evidence>
<feature type="binding site" evidence="7">
    <location>
        <begin position="354"/>
        <end position="356"/>
    </location>
    <ligand>
        <name>GTP</name>
        <dbReference type="ChEBI" id="CHEBI:37565"/>
    </ligand>
</feature>
<evidence type="ECO:0000259" key="10">
    <source>
        <dbReference type="PROSITE" id="PS51705"/>
    </source>
</evidence>
<dbReference type="InterPro" id="IPR016496">
    <property type="entry name" value="GTPase_HflX"/>
</dbReference>
<dbReference type="Pfam" id="PF16360">
    <property type="entry name" value="GTP-bdg_M"/>
    <property type="match status" value="1"/>
</dbReference>
<evidence type="ECO:0000256" key="8">
    <source>
        <dbReference type="PIRSR" id="PIRSR006809-2"/>
    </source>
</evidence>
<dbReference type="InterPro" id="IPR006073">
    <property type="entry name" value="GTP-bd"/>
</dbReference>
<dbReference type="NCBIfam" id="TIGR03156">
    <property type="entry name" value="GTP_HflX"/>
    <property type="match status" value="1"/>
</dbReference>
<dbReference type="InterPro" id="IPR025121">
    <property type="entry name" value="GTPase_HflX_N"/>
</dbReference>
<keyword evidence="3 6" id="KW-0547">Nucleotide-binding</keyword>
<dbReference type="AlphaFoldDB" id="A0A1I7FAB5"/>
<evidence type="ECO:0000256" key="6">
    <source>
        <dbReference type="HAMAP-Rule" id="MF_00900"/>
    </source>
</evidence>
<comment type="similarity">
    <text evidence="6">Belongs to the TRAFAC class OBG-HflX-like GTPase superfamily. HflX GTPase family.</text>
</comment>
<dbReference type="PANTHER" id="PTHR10229:SF4">
    <property type="entry name" value="GTPASE HFLX"/>
    <property type="match status" value="1"/>
</dbReference>
<dbReference type="Gene3D" id="6.10.250.2860">
    <property type="match status" value="1"/>
</dbReference>
<dbReference type="Pfam" id="PF01926">
    <property type="entry name" value="MMR_HSR1"/>
    <property type="match status" value="1"/>
</dbReference>
<dbReference type="Pfam" id="PF13167">
    <property type="entry name" value="GTP-bdg_N"/>
    <property type="match status" value="1"/>
</dbReference>
<accession>A0A1I7FAB5</accession>
<feature type="binding site" evidence="8">
    <location>
        <position position="251"/>
    </location>
    <ligand>
        <name>Mg(2+)</name>
        <dbReference type="ChEBI" id="CHEBI:18420"/>
    </ligand>
</feature>
<feature type="binding site" evidence="7">
    <location>
        <begin position="249"/>
        <end position="253"/>
    </location>
    <ligand>
        <name>GTP</name>
        <dbReference type="ChEBI" id="CHEBI:37565"/>
    </ligand>
</feature>
<feature type="coiled-coil region" evidence="9">
    <location>
        <begin position="177"/>
        <end position="204"/>
    </location>
</feature>
<dbReference type="InterPro" id="IPR042108">
    <property type="entry name" value="GTPase_HflX_N_sf"/>
</dbReference>
<dbReference type="InterPro" id="IPR032305">
    <property type="entry name" value="GTP-bd_M"/>
</dbReference>
<dbReference type="RefSeq" id="WP_090469587.1">
    <property type="nucleotide sequence ID" value="NZ_FOWF01000001.1"/>
</dbReference>
<feature type="binding site" evidence="7">
    <location>
        <begin position="271"/>
        <end position="274"/>
    </location>
    <ligand>
        <name>GTP</name>
        <dbReference type="ChEBI" id="CHEBI:37565"/>
    </ligand>
</feature>
<feature type="domain" description="Hflx-type G" evidence="10">
    <location>
        <begin position="211"/>
        <end position="376"/>
    </location>
</feature>